<dbReference type="Proteomes" id="UP000320386">
    <property type="component" value="Chromosome"/>
</dbReference>
<organism evidence="8 9">
    <name type="scientific">Mucisphaera calidilacus</name>
    <dbReference type="NCBI Taxonomy" id="2527982"/>
    <lineage>
        <taxon>Bacteria</taxon>
        <taxon>Pseudomonadati</taxon>
        <taxon>Planctomycetota</taxon>
        <taxon>Phycisphaerae</taxon>
        <taxon>Phycisphaerales</taxon>
        <taxon>Phycisphaeraceae</taxon>
        <taxon>Mucisphaera</taxon>
    </lineage>
</organism>
<keyword evidence="9" id="KW-1185">Reference proteome</keyword>
<keyword evidence="4 6" id="KW-1133">Transmembrane helix</keyword>
<dbReference type="NCBIfam" id="TIGR02532">
    <property type="entry name" value="IV_pilin_GFxxxE"/>
    <property type="match status" value="1"/>
</dbReference>
<dbReference type="OrthoDB" id="9795612at2"/>
<comment type="subcellular location">
    <subcellularLocation>
        <location evidence="1">Membrane</location>
        <topology evidence="1">Single-pass membrane protein</topology>
    </subcellularLocation>
</comment>
<feature type="domain" description="Type II secretion system protein GspG C-terminal" evidence="7">
    <location>
        <begin position="32"/>
        <end position="76"/>
    </location>
</feature>
<feature type="transmembrane region" description="Helical" evidence="6">
    <location>
        <begin position="12"/>
        <end position="36"/>
    </location>
</feature>
<dbReference type="RefSeq" id="WP_145444769.1">
    <property type="nucleotide sequence ID" value="NZ_CP036280.1"/>
</dbReference>
<evidence type="ECO:0000313" key="9">
    <source>
        <dbReference type="Proteomes" id="UP000320386"/>
    </source>
</evidence>
<dbReference type="PRINTS" id="PR00813">
    <property type="entry name" value="BCTERIALGSPG"/>
</dbReference>
<proteinExistence type="predicted"/>
<dbReference type="InterPro" id="IPR000983">
    <property type="entry name" value="Bac_GSPG_pilin"/>
</dbReference>
<evidence type="ECO:0000313" key="8">
    <source>
        <dbReference type="EMBL" id="QDU70608.1"/>
    </source>
</evidence>
<dbReference type="KEGG" id="mcad:Pan265_04360"/>
<keyword evidence="3 6" id="KW-0812">Transmembrane</keyword>
<protein>
    <submittedName>
        <fullName evidence="8">Type II secretion system protein G</fullName>
    </submittedName>
</protein>
<reference evidence="8 9" key="1">
    <citation type="submission" date="2019-02" db="EMBL/GenBank/DDBJ databases">
        <title>Deep-cultivation of Planctomycetes and their phenomic and genomic characterization uncovers novel biology.</title>
        <authorList>
            <person name="Wiegand S."/>
            <person name="Jogler M."/>
            <person name="Boedeker C."/>
            <person name="Pinto D."/>
            <person name="Vollmers J."/>
            <person name="Rivas-Marin E."/>
            <person name="Kohn T."/>
            <person name="Peeters S.H."/>
            <person name="Heuer A."/>
            <person name="Rast P."/>
            <person name="Oberbeckmann S."/>
            <person name="Bunk B."/>
            <person name="Jeske O."/>
            <person name="Meyerdierks A."/>
            <person name="Storesund J.E."/>
            <person name="Kallscheuer N."/>
            <person name="Luecker S."/>
            <person name="Lage O.M."/>
            <person name="Pohl T."/>
            <person name="Merkel B.J."/>
            <person name="Hornburger P."/>
            <person name="Mueller R.-W."/>
            <person name="Bruemmer F."/>
            <person name="Labrenz M."/>
            <person name="Spormann A.M."/>
            <person name="Op den Camp H."/>
            <person name="Overmann J."/>
            <person name="Amann R."/>
            <person name="Jetten M.S.M."/>
            <person name="Mascher T."/>
            <person name="Medema M.H."/>
            <person name="Devos D.P."/>
            <person name="Kaster A.-K."/>
            <person name="Ovreas L."/>
            <person name="Rohde M."/>
            <person name="Galperin M.Y."/>
            <person name="Jogler C."/>
        </authorList>
    </citation>
    <scope>NUCLEOTIDE SEQUENCE [LARGE SCALE GENOMIC DNA]</scope>
    <source>
        <strain evidence="8 9">Pan265</strain>
    </source>
</reference>
<sequence length="132" mass="14491">MQTARLRAFSLIEVMVVIVIIGLLAGAVALQVSGYMDSAEINRAKSDIVTISDALDLYRLENKRYPTNEEGLDVLPLKNFKDPWGNRYEYNSPGPDGEPYEVVSYGADGREGGEGTDADIYSWQVREAAEGG</sequence>
<keyword evidence="5 6" id="KW-0472">Membrane</keyword>
<dbReference type="InterPro" id="IPR045584">
    <property type="entry name" value="Pilin-like"/>
</dbReference>
<evidence type="ECO:0000256" key="2">
    <source>
        <dbReference type="ARBA" id="ARBA00022481"/>
    </source>
</evidence>
<keyword evidence="2" id="KW-0488">Methylation</keyword>
<dbReference type="Pfam" id="PF08334">
    <property type="entry name" value="T2SSG"/>
    <property type="match status" value="2"/>
</dbReference>
<name>A0A518BUF2_9BACT</name>
<dbReference type="GO" id="GO:0015628">
    <property type="term" value="P:protein secretion by the type II secretion system"/>
    <property type="evidence" value="ECO:0007669"/>
    <property type="project" value="InterPro"/>
</dbReference>
<evidence type="ECO:0000256" key="6">
    <source>
        <dbReference type="SAM" id="Phobius"/>
    </source>
</evidence>
<dbReference type="PANTHER" id="PTHR30093:SF44">
    <property type="entry name" value="TYPE II SECRETION SYSTEM CORE PROTEIN G"/>
    <property type="match status" value="1"/>
</dbReference>
<feature type="domain" description="Type II secretion system protein GspG C-terminal" evidence="7">
    <location>
        <begin position="80"/>
        <end position="123"/>
    </location>
</feature>
<dbReference type="GO" id="GO:0015627">
    <property type="term" value="C:type II protein secretion system complex"/>
    <property type="evidence" value="ECO:0007669"/>
    <property type="project" value="InterPro"/>
</dbReference>
<dbReference type="Gene3D" id="3.30.700.10">
    <property type="entry name" value="Glycoprotein, Type 4 Pilin"/>
    <property type="match status" value="1"/>
</dbReference>
<dbReference type="PANTHER" id="PTHR30093">
    <property type="entry name" value="GENERAL SECRETION PATHWAY PROTEIN G"/>
    <property type="match status" value="1"/>
</dbReference>
<dbReference type="InterPro" id="IPR012902">
    <property type="entry name" value="N_methyl_site"/>
</dbReference>
<gene>
    <name evidence="8" type="primary">epsG</name>
    <name evidence="8" type="ORF">Pan265_04360</name>
</gene>
<evidence type="ECO:0000259" key="7">
    <source>
        <dbReference type="Pfam" id="PF08334"/>
    </source>
</evidence>
<accession>A0A518BUF2</accession>
<evidence type="ECO:0000256" key="3">
    <source>
        <dbReference type="ARBA" id="ARBA00022692"/>
    </source>
</evidence>
<dbReference type="InterPro" id="IPR013545">
    <property type="entry name" value="T2SS_protein-GspG_C"/>
</dbReference>
<dbReference type="EMBL" id="CP036280">
    <property type="protein sequence ID" value="QDU70608.1"/>
    <property type="molecule type" value="Genomic_DNA"/>
</dbReference>
<dbReference type="Pfam" id="PF07963">
    <property type="entry name" value="N_methyl"/>
    <property type="match status" value="1"/>
</dbReference>
<evidence type="ECO:0000256" key="1">
    <source>
        <dbReference type="ARBA" id="ARBA00004167"/>
    </source>
</evidence>
<dbReference type="AlphaFoldDB" id="A0A518BUF2"/>
<dbReference type="SUPFAM" id="SSF54523">
    <property type="entry name" value="Pili subunits"/>
    <property type="match status" value="1"/>
</dbReference>
<evidence type="ECO:0000256" key="4">
    <source>
        <dbReference type="ARBA" id="ARBA00022989"/>
    </source>
</evidence>
<evidence type="ECO:0000256" key="5">
    <source>
        <dbReference type="ARBA" id="ARBA00023136"/>
    </source>
</evidence>
<dbReference type="GO" id="GO:0016020">
    <property type="term" value="C:membrane"/>
    <property type="evidence" value="ECO:0007669"/>
    <property type="project" value="UniProtKB-SubCell"/>
</dbReference>